<protein>
    <submittedName>
        <fullName evidence="2">Xylose isomerase domain-containing protein TIM barrel</fullName>
    </submittedName>
</protein>
<dbReference type="InterPro" id="IPR050312">
    <property type="entry name" value="IolE/XylAMocC-like"/>
</dbReference>
<dbReference type="InterPro" id="IPR013022">
    <property type="entry name" value="Xyl_isomerase-like_TIM-brl"/>
</dbReference>
<dbReference type="eggNOG" id="COG1082">
    <property type="taxonomic scope" value="Bacteria"/>
</dbReference>
<dbReference type="HOGENOM" id="CLU_050006_6_1_9"/>
<gene>
    <name evidence="2" type="ordered locus">Mahau_2222</name>
</gene>
<dbReference type="PANTHER" id="PTHR12110:SF53">
    <property type="entry name" value="BLR5974 PROTEIN"/>
    <property type="match status" value="1"/>
</dbReference>
<dbReference type="SUPFAM" id="SSF51658">
    <property type="entry name" value="Xylose isomerase-like"/>
    <property type="match status" value="1"/>
</dbReference>
<dbReference type="OrthoDB" id="256906at2"/>
<name>F4A3D8_MAHA5</name>
<evidence type="ECO:0000259" key="1">
    <source>
        <dbReference type="Pfam" id="PF01261"/>
    </source>
</evidence>
<dbReference type="STRING" id="697281.Mahau_2222"/>
<reference evidence="3" key="1">
    <citation type="submission" date="2010-11" db="EMBL/GenBank/DDBJ databases">
        <title>The complete genome of Mahella australiensis DSM 15567.</title>
        <authorList>
            <consortium name="US DOE Joint Genome Institute (JGI-PGF)"/>
            <person name="Lucas S."/>
            <person name="Copeland A."/>
            <person name="Lapidus A."/>
            <person name="Bruce D."/>
            <person name="Goodwin L."/>
            <person name="Pitluck S."/>
            <person name="Kyrpides N."/>
            <person name="Mavromatis K."/>
            <person name="Pagani I."/>
            <person name="Ivanova N."/>
            <person name="Teshima H."/>
            <person name="Brettin T."/>
            <person name="Detter J.C."/>
            <person name="Han C."/>
            <person name="Tapia R."/>
            <person name="Land M."/>
            <person name="Hauser L."/>
            <person name="Markowitz V."/>
            <person name="Cheng J.-F."/>
            <person name="Hugenholtz P."/>
            <person name="Woyke T."/>
            <person name="Wu D."/>
            <person name="Spring S."/>
            <person name="Pukall R."/>
            <person name="Steenblock K."/>
            <person name="Schneider S."/>
            <person name="Klenk H.-P."/>
            <person name="Eisen J.A."/>
        </authorList>
    </citation>
    <scope>NUCLEOTIDE SEQUENCE [LARGE SCALE GENOMIC DNA]</scope>
    <source>
        <strain evidence="3">DSM 15567 / CIP 107919 / 50-1 BON</strain>
    </source>
</reference>
<dbReference type="RefSeq" id="WP_013781820.1">
    <property type="nucleotide sequence ID" value="NC_015520.1"/>
</dbReference>
<dbReference type="KEGG" id="mas:Mahau_2222"/>
<keyword evidence="2" id="KW-0413">Isomerase</keyword>
<keyword evidence="3" id="KW-1185">Reference proteome</keyword>
<dbReference type="EMBL" id="CP002360">
    <property type="protein sequence ID" value="AEE97393.1"/>
    <property type="molecule type" value="Genomic_DNA"/>
</dbReference>
<feature type="domain" description="Xylose isomerase-like TIM barrel" evidence="1">
    <location>
        <begin position="22"/>
        <end position="265"/>
    </location>
</feature>
<dbReference type="Proteomes" id="UP000008457">
    <property type="component" value="Chromosome"/>
</dbReference>
<evidence type="ECO:0000313" key="2">
    <source>
        <dbReference type="EMBL" id="AEE97393.1"/>
    </source>
</evidence>
<evidence type="ECO:0000313" key="3">
    <source>
        <dbReference type="Proteomes" id="UP000008457"/>
    </source>
</evidence>
<dbReference type="PANTHER" id="PTHR12110">
    <property type="entry name" value="HYDROXYPYRUVATE ISOMERASE"/>
    <property type="match status" value="1"/>
</dbReference>
<dbReference type="Gene3D" id="3.20.20.150">
    <property type="entry name" value="Divalent-metal-dependent TIM barrel enzymes"/>
    <property type="match status" value="1"/>
</dbReference>
<reference evidence="2 3" key="2">
    <citation type="journal article" date="2011" name="Stand. Genomic Sci.">
        <title>Complete genome sequence of Mahella australiensis type strain (50-1 BON).</title>
        <authorList>
            <person name="Sikorski J."/>
            <person name="Teshima H."/>
            <person name="Nolan M."/>
            <person name="Lucas S."/>
            <person name="Hammon N."/>
            <person name="Deshpande S."/>
            <person name="Cheng J.F."/>
            <person name="Pitluck S."/>
            <person name="Liolios K."/>
            <person name="Pagani I."/>
            <person name="Ivanova N."/>
            <person name="Huntemann M."/>
            <person name="Mavromatis K."/>
            <person name="Ovchinikova G."/>
            <person name="Pati A."/>
            <person name="Tapia R."/>
            <person name="Han C."/>
            <person name="Goodwin L."/>
            <person name="Chen A."/>
            <person name="Palaniappan K."/>
            <person name="Land M."/>
            <person name="Hauser L."/>
            <person name="Ngatchou-Djao O.D."/>
            <person name="Rohde M."/>
            <person name="Pukall R."/>
            <person name="Spring S."/>
            <person name="Abt B."/>
            <person name="Goker M."/>
            <person name="Detter J.C."/>
            <person name="Woyke T."/>
            <person name="Bristow J."/>
            <person name="Markowitz V."/>
            <person name="Hugenholtz P."/>
            <person name="Eisen J.A."/>
            <person name="Kyrpides N.C."/>
            <person name="Klenk H.P."/>
            <person name="Lapidus A."/>
        </authorList>
    </citation>
    <scope>NUCLEOTIDE SEQUENCE [LARGE SCALE GENOMIC DNA]</scope>
    <source>
        <strain evidence="3">DSM 15567 / CIP 107919 / 50-1 BON</strain>
    </source>
</reference>
<dbReference type="InterPro" id="IPR036237">
    <property type="entry name" value="Xyl_isomerase-like_sf"/>
</dbReference>
<dbReference type="AlphaFoldDB" id="F4A3D8"/>
<accession>F4A3D8</accession>
<proteinExistence type="predicted"/>
<dbReference type="GO" id="GO:0016853">
    <property type="term" value="F:isomerase activity"/>
    <property type="evidence" value="ECO:0007669"/>
    <property type="project" value="UniProtKB-KW"/>
</dbReference>
<organism evidence="2 3">
    <name type="scientific">Mahella australiensis (strain DSM 15567 / CIP 107919 / 50-1 BON)</name>
    <dbReference type="NCBI Taxonomy" id="697281"/>
    <lineage>
        <taxon>Bacteria</taxon>
        <taxon>Bacillati</taxon>
        <taxon>Bacillota</taxon>
        <taxon>Clostridia</taxon>
        <taxon>Thermoanaerobacterales</taxon>
        <taxon>Thermoanaerobacterales Family IV. Incertae Sedis</taxon>
        <taxon>Mahella</taxon>
    </lineage>
</organism>
<dbReference type="Pfam" id="PF01261">
    <property type="entry name" value="AP_endonuc_2"/>
    <property type="match status" value="1"/>
</dbReference>
<sequence>MEIGVSSYSYSKCRMDGLQIVHKAAEMGFKHIEFSGLPLMPDSMDPLVYAAEVKQACDEAGIEVVNYAVGADFINNGLDNEIERLKQEVKIAFELGASFMRHDATYGFSPDYHGPRGFNDALPVLVKGYRAVTEYAEGIGIKTMVENHGFFCQDSDRVEKLINGVNNTNFGLLLDIGNFLCTDEDPAIAVGKLLPYVFHVHVKDFHVKSGMLPDPGDGWFKSRAGNYLRGAIIGHGDVPVIQCLKMLRTYGYDGVISIEFEGMEDPILGISVGRNNLERYMRLIK</sequence>